<feature type="domain" description="Thioredoxin" evidence="2">
    <location>
        <begin position="164"/>
        <end position="305"/>
    </location>
</feature>
<dbReference type="AlphaFoldDB" id="A0AA36JIV3"/>
<evidence type="ECO:0000313" key="4">
    <source>
        <dbReference type="Proteomes" id="UP001178507"/>
    </source>
</evidence>
<dbReference type="InterPro" id="IPR045870">
    <property type="entry name" value="TryX_NRX_thioredoxin_dom"/>
</dbReference>
<keyword evidence="4" id="KW-1185">Reference proteome</keyword>
<dbReference type="InterPro" id="IPR036249">
    <property type="entry name" value="Thioredoxin-like_sf"/>
</dbReference>
<evidence type="ECO:0000256" key="1">
    <source>
        <dbReference type="SAM" id="MobiDB-lite"/>
    </source>
</evidence>
<feature type="compositionally biased region" description="Basic and acidic residues" evidence="1">
    <location>
        <begin position="376"/>
        <end position="386"/>
    </location>
</feature>
<dbReference type="PROSITE" id="PS51352">
    <property type="entry name" value="THIOREDOXIN_2"/>
    <property type="match status" value="2"/>
</dbReference>
<feature type="compositionally biased region" description="Low complexity" evidence="1">
    <location>
        <begin position="387"/>
        <end position="396"/>
    </location>
</feature>
<reference evidence="3" key="1">
    <citation type="submission" date="2023-08" db="EMBL/GenBank/DDBJ databases">
        <authorList>
            <person name="Chen Y."/>
            <person name="Shah S."/>
            <person name="Dougan E. K."/>
            <person name="Thang M."/>
            <person name="Chan C."/>
        </authorList>
    </citation>
    <scope>NUCLEOTIDE SEQUENCE</scope>
</reference>
<dbReference type="PANTHER" id="PTHR46472">
    <property type="entry name" value="NUCLEOREDOXIN"/>
    <property type="match status" value="1"/>
</dbReference>
<dbReference type="PANTHER" id="PTHR46472:SF1">
    <property type="entry name" value="NUCLEOREDOXIN"/>
    <property type="match status" value="1"/>
</dbReference>
<dbReference type="GO" id="GO:0004791">
    <property type="term" value="F:thioredoxin-disulfide reductase (NADPH) activity"/>
    <property type="evidence" value="ECO:0007669"/>
    <property type="project" value="InterPro"/>
</dbReference>
<gene>
    <name evidence="3" type="ORF">EVOR1521_LOCUS28379</name>
</gene>
<protein>
    <recommendedName>
        <fullName evidence="2">Thioredoxin domain-containing protein</fullName>
    </recommendedName>
</protein>
<dbReference type="GO" id="GO:0005634">
    <property type="term" value="C:nucleus"/>
    <property type="evidence" value="ECO:0007669"/>
    <property type="project" value="TreeGrafter"/>
</dbReference>
<dbReference type="GO" id="GO:0031397">
    <property type="term" value="P:negative regulation of protein ubiquitination"/>
    <property type="evidence" value="ECO:0007669"/>
    <property type="project" value="TreeGrafter"/>
</dbReference>
<dbReference type="Proteomes" id="UP001178507">
    <property type="component" value="Unassembled WGS sequence"/>
</dbReference>
<feature type="region of interest" description="Disordered" evidence="1">
    <location>
        <begin position="376"/>
        <end position="399"/>
    </location>
</feature>
<dbReference type="InterPro" id="IPR012336">
    <property type="entry name" value="Thioredoxin-like_fold"/>
</dbReference>
<feature type="domain" description="Thioredoxin" evidence="2">
    <location>
        <begin position="10"/>
        <end position="163"/>
    </location>
</feature>
<dbReference type="Gene3D" id="3.40.30.10">
    <property type="entry name" value="Glutaredoxin"/>
    <property type="match status" value="2"/>
</dbReference>
<dbReference type="GO" id="GO:0030178">
    <property type="term" value="P:negative regulation of Wnt signaling pathway"/>
    <property type="evidence" value="ECO:0007669"/>
    <property type="project" value="TreeGrafter"/>
</dbReference>
<organism evidence="3 4">
    <name type="scientific">Effrenium voratum</name>
    <dbReference type="NCBI Taxonomy" id="2562239"/>
    <lineage>
        <taxon>Eukaryota</taxon>
        <taxon>Sar</taxon>
        <taxon>Alveolata</taxon>
        <taxon>Dinophyceae</taxon>
        <taxon>Suessiales</taxon>
        <taxon>Symbiodiniaceae</taxon>
        <taxon>Effrenium</taxon>
    </lineage>
</organism>
<evidence type="ECO:0000259" key="2">
    <source>
        <dbReference type="PROSITE" id="PS51352"/>
    </source>
</evidence>
<evidence type="ECO:0000313" key="3">
    <source>
        <dbReference type="EMBL" id="CAJ1406406.1"/>
    </source>
</evidence>
<dbReference type="EMBL" id="CAUJNA010003627">
    <property type="protein sequence ID" value="CAJ1406406.1"/>
    <property type="molecule type" value="Genomic_DNA"/>
</dbReference>
<dbReference type="Pfam" id="PF13905">
    <property type="entry name" value="Thioredoxin_8"/>
    <property type="match status" value="2"/>
</dbReference>
<proteinExistence type="predicted"/>
<comment type="caution">
    <text evidence="3">The sequence shown here is derived from an EMBL/GenBank/DDBJ whole genome shotgun (WGS) entry which is preliminary data.</text>
</comment>
<accession>A0AA36JIV3</accession>
<dbReference type="InterPro" id="IPR013766">
    <property type="entry name" value="Thioredoxin_domain"/>
</dbReference>
<sequence length="453" mass="49685">MGSGASAEAKSSGSEMMGDKLHKTAAGEEVTMEAAMEGKKVIGFYFSAHWCPPCRGFTPVLAEAYTKSLKDKGMEIIFCSSDRDEASFKEYFGEMPWLALPFSDRKRKEALSRKFKVSGIPTLVLVNAEDGTLITEDGRTKVMKDPEGANFPWIPKTFKEALGEKFTKGSATVGKEAIEGKTLGLYFSAHWCGPCRAFTPKLAKWYSDIKKELGDKFEIVFCSSDHSEISQMEYYKSHCDAGGDWLALPFDKKDDLDEIYKVNGIPTFIIVDAEGNVVNSNGRGIVGAPASQFPWKPPAIGSLEDPEGINDTPSMCLMLESCEPAVQERILKAVEPIAEKLRDSKEMIFFASKDPSSVSTQIRAMCGLESVTQVDKKGRTVEEERPSSVSSSRGPPKILRTMSSDTPTLILLDCPDNGAFYVGKMAKELDGSGVQAMIDGWKGKTLTRQQLSK</sequence>
<name>A0AA36JIV3_9DINO</name>
<dbReference type="SUPFAM" id="SSF52833">
    <property type="entry name" value="Thioredoxin-like"/>
    <property type="match status" value="2"/>
</dbReference>
<dbReference type="CDD" id="cd03009">
    <property type="entry name" value="TryX_like_TryX_NRX"/>
    <property type="match status" value="1"/>
</dbReference>
<dbReference type="CDD" id="cd02964">
    <property type="entry name" value="TryX_like_family"/>
    <property type="match status" value="1"/>
</dbReference>